<dbReference type="RefSeq" id="WP_399645212.1">
    <property type="nucleotide sequence ID" value="NZ_JBITYG010000002.1"/>
</dbReference>
<keyword evidence="1" id="KW-0732">Signal</keyword>
<keyword evidence="3" id="KW-1185">Reference proteome</keyword>
<reference evidence="2 3" key="1">
    <citation type="submission" date="2024-10" db="EMBL/GenBank/DDBJ databases">
        <title>The Natural Products Discovery Center: Release of the First 8490 Sequenced Strains for Exploring Actinobacteria Biosynthetic Diversity.</title>
        <authorList>
            <person name="Kalkreuter E."/>
            <person name="Kautsar S.A."/>
            <person name="Yang D."/>
            <person name="Bader C.D."/>
            <person name="Teijaro C.N."/>
            <person name="Fluegel L."/>
            <person name="Davis C.M."/>
            <person name="Simpson J.R."/>
            <person name="Lauterbach L."/>
            <person name="Steele A.D."/>
            <person name="Gui C."/>
            <person name="Meng S."/>
            <person name="Li G."/>
            <person name="Viehrig K."/>
            <person name="Ye F."/>
            <person name="Su P."/>
            <person name="Kiefer A.F."/>
            <person name="Nichols A."/>
            <person name="Cepeda A.J."/>
            <person name="Yan W."/>
            <person name="Fan B."/>
            <person name="Jiang Y."/>
            <person name="Adhikari A."/>
            <person name="Zheng C.-J."/>
            <person name="Schuster L."/>
            <person name="Cowan T.M."/>
            <person name="Smanski M.J."/>
            <person name="Chevrette M.G."/>
            <person name="De Carvalho L.P.S."/>
            <person name="Shen B."/>
        </authorList>
    </citation>
    <scope>NUCLEOTIDE SEQUENCE [LARGE SCALE GENOMIC DNA]</scope>
    <source>
        <strain evidence="2 3">NPDC053399</strain>
    </source>
</reference>
<accession>A0ABW8C1D0</accession>
<evidence type="ECO:0000313" key="3">
    <source>
        <dbReference type="Proteomes" id="UP001614394"/>
    </source>
</evidence>
<dbReference type="EMBL" id="JBITYG010000002">
    <property type="protein sequence ID" value="MFI9100228.1"/>
    <property type="molecule type" value="Genomic_DNA"/>
</dbReference>
<sequence length="105" mass="11196">MSLLLRKRVAALGVILGATAALTIAAQPAEATAINCTYSHNGATIFATCDNTNPYGEWYLKLTCQRYGNDHLYYAKGTLAYGSSRSQANCGTTGEVIDDTIVNLT</sequence>
<comment type="caution">
    <text evidence="2">The sequence shown here is derived from an EMBL/GenBank/DDBJ whole genome shotgun (WGS) entry which is preliminary data.</text>
</comment>
<evidence type="ECO:0000256" key="1">
    <source>
        <dbReference type="SAM" id="SignalP"/>
    </source>
</evidence>
<feature type="signal peptide" evidence="1">
    <location>
        <begin position="1"/>
        <end position="20"/>
    </location>
</feature>
<evidence type="ECO:0008006" key="4">
    <source>
        <dbReference type="Google" id="ProtNLM"/>
    </source>
</evidence>
<name>A0ABW8C1D0_9ACTN</name>
<evidence type="ECO:0000313" key="2">
    <source>
        <dbReference type="EMBL" id="MFI9100228.1"/>
    </source>
</evidence>
<organism evidence="2 3">
    <name type="scientific">Streptomyces fildesensis</name>
    <dbReference type="NCBI Taxonomy" id="375757"/>
    <lineage>
        <taxon>Bacteria</taxon>
        <taxon>Bacillati</taxon>
        <taxon>Actinomycetota</taxon>
        <taxon>Actinomycetes</taxon>
        <taxon>Kitasatosporales</taxon>
        <taxon>Streptomycetaceae</taxon>
        <taxon>Streptomyces</taxon>
    </lineage>
</organism>
<protein>
    <recommendedName>
        <fullName evidence="4">Cyanovirin-N domain-containing protein</fullName>
    </recommendedName>
</protein>
<proteinExistence type="predicted"/>
<gene>
    <name evidence="2" type="ORF">ACIGXA_06865</name>
</gene>
<feature type="chain" id="PRO_5046913862" description="Cyanovirin-N domain-containing protein" evidence="1">
    <location>
        <begin position="21"/>
        <end position="105"/>
    </location>
</feature>
<dbReference type="Proteomes" id="UP001614394">
    <property type="component" value="Unassembled WGS sequence"/>
</dbReference>